<organism evidence="2 3">
    <name type="scientific">Mesobacillus boroniphilus</name>
    <dbReference type="NCBI Taxonomy" id="308892"/>
    <lineage>
        <taxon>Bacteria</taxon>
        <taxon>Bacillati</taxon>
        <taxon>Bacillota</taxon>
        <taxon>Bacilli</taxon>
        <taxon>Bacillales</taxon>
        <taxon>Bacillaceae</taxon>
        <taxon>Mesobacillus</taxon>
    </lineage>
</organism>
<protein>
    <submittedName>
        <fullName evidence="2">Uncharacterized protein</fullName>
    </submittedName>
</protein>
<dbReference type="AlphaFoldDB" id="A0A944CMW1"/>
<evidence type="ECO:0000313" key="3">
    <source>
        <dbReference type="Proteomes" id="UP000761411"/>
    </source>
</evidence>
<keyword evidence="1" id="KW-1133">Transmembrane helix</keyword>
<keyword evidence="1" id="KW-0812">Transmembrane</keyword>
<dbReference type="Proteomes" id="UP000761411">
    <property type="component" value="Unassembled WGS sequence"/>
</dbReference>
<evidence type="ECO:0000256" key="1">
    <source>
        <dbReference type="SAM" id="Phobius"/>
    </source>
</evidence>
<comment type="caution">
    <text evidence="2">The sequence shown here is derived from an EMBL/GenBank/DDBJ whole genome shotgun (WGS) entry which is preliminary data.</text>
</comment>
<keyword evidence="3" id="KW-1185">Reference proteome</keyword>
<reference evidence="2 3" key="1">
    <citation type="journal article" date="2021" name="Microorganisms">
        <title>Bacterial Dimethylsulfoniopropionate Biosynthesis in the East China Sea.</title>
        <authorList>
            <person name="Liu J."/>
            <person name="Zhang Y."/>
            <person name="Liu J."/>
            <person name="Zhong H."/>
            <person name="Williams B.T."/>
            <person name="Zheng Y."/>
            <person name="Curson A.R.J."/>
            <person name="Sun C."/>
            <person name="Sun H."/>
            <person name="Song D."/>
            <person name="Wagner Mackenzie B."/>
            <person name="Bermejo Martinez A."/>
            <person name="Todd J.D."/>
            <person name="Zhang X.H."/>
        </authorList>
    </citation>
    <scope>NUCLEOTIDE SEQUENCE [LARGE SCALE GENOMIC DNA]</scope>
    <source>
        <strain evidence="2 3">ESS08</strain>
    </source>
</reference>
<gene>
    <name evidence="2" type="ORF">DYI25_15875</name>
</gene>
<dbReference type="EMBL" id="QTKX01000002">
    <property type="protein sequence ID" value="MBS8265905.1"/>
    <property type="molecule type" value="Genomic_DNA"/>
</dbReference>
<keyword evidence="1" id="KW-0472">Membrane</keyword>
<proteinExistence type="predicted"/>
<feature type="transmembrane region" description="Helical" evidence="1">
    <location>
        <begin position="6"/>
        <end position="26"/>
    </location>
</feature>
<accession>A0A944CMW1</accession>
<name>A0A944CMW1_9BACI</name>
<sequence>MQNFTFKIVLTYYYLNINIVLVNIFYNNKIDDENTSFMETDPQRAGDLLQAGVQIIEEHHL</sequence>
<evidence type="ECO:0000313" key="2">
    <source>
        <dbReference type="EMBL" id="MBS8265905.1"/>
    </source>
</evidence>